<sequence length="99" mass="10719">MALIASTHVMMTTDSPSRHVNINGSTDQHQHQHTMTATQLLDSYRPIGSSQNRTTATMQHGVTTAMHAAGGMTTQRPSEDALTDLLATLPMSLMDPIDM</sequence>
<organism evidence="1 2">
    <name type="scientific">Scleroderma citrinum Foug A</name>
    <dbReference type="NCBI Taxonomy" id="1036808"/>
    <lineage>
        <taxon>Eukaryota</taxon>
        <taxon>Fungi</taxon>
        <taxon>Dikarya</taxon>
        <taxon>Basidiomycota</taxon>
        <taxon>Agaricomycotina</taxon>
        <taxon>Agaricomycetes</taxon>
        <taxon>Agaricomycetidae</taxon>
        <taxon>Boletales</taxon>
        <taxon>Sclerodermatineae</taxon>
        <taxon>Sclerodermataceae</taxon>
        <taxon>Scleroderma</taxon>
    </lineage>
</organism>
<dbReference type="AlphaFoldDB" id="A0A0C3DZN4"/>
<proteinExistence type="predicted"/>
<dbReference type="EMBL" id="KN822049">
    <property type="protein sequence ID" value="KIM61674.1"/>
    <property type="molecule type" value="Genomic_DNA"/>
</dbReference>
<evidence type="ECO:0000313" key="2">
    <source>
        <dbReference type="Proteomes" id="UP000053989"/>
    </source>
</evidence>
<dbReference type="InParanoid" id="A0A0C3DZN4"/>
<evidence type="ECO:0000313" key="1">
    <source>
        <dbReference type="EMBL" id="KIM61674.1"/>
    </source>
</evidence>
<protein>
    <submittedName>
        <fullName evidence="1">Uncharacterized protein</fullName>
    </submittedName>
</protein>
<gene>
    <name evidence="1" type="ORF">SCLCIDRAFT_1215765</name>
</gene>
<reference evidence="1 2" key="1">
    <citation type="submission" date="2014-04" db="EMBL/GenBank/DDBJ databases">
        <authorList>
            <consortium name="DOE Joint Genome Institute"/>
            <person name="Kuo A."/>
            <person name="Kohler A."/>
            <person name="Nagy L.G."/>
            <person name="Floudas D."/>
            <person name="Copeland A."/>
            <person name="Barry K.W."/>
            <person name="Cichocki N."/>
            <person name="Veneault-Fourrey C."/>
            <person name="LaButti K."/>
            <person name="Lindquist E.A."/>
            <person name="Lipzen A."/>
            <person name="Lundell T."/>
            <person name="Morin E."/>
            <person name="Murat C."/>
            <person name="Sun H."/>
            <person name="Tunlid A."/>
            <person name="Henrissat B."/>
            <person name="Grigoriev I.V."/>
            <person name="Hibbett D.S."/>
            <person name="Martin F."/>
            <person name="Nordberg H.P."/>
            <person name="Cantor M.N."/>
            <person name="Hua S.X."/>
        </authorList>
    </citation>
    <scope>NUCLEOTIDE SEQUENCE [LARGE SCALE GENOMIC DNA]</scope>
    <source>
        <strain evidence="1 2">Foug A</strain>
    </source>
</reference>
<dbReference type="Proteomes" id="UP000053989">
    <property type="component" value="Unassembled WGS sequence"/>
</dbReference>
<accession>A0A0C3DZN4</accession>
<name>A0A0C3DZN4_9AGAM</name>
<reference evidence="2" key="2">
    <citation type="submission" date="2015-01" db="EMBL/GenBank/DDBJ databases">
        <title>Evolutionary Origins and Diversification of the Mycorrhizal Mutualists.</title>
        <authorList>
            <consortium name="DOE Joint Genome Institute"/>
            <consortium name="Mycorrhizal Genomics Consortium"/>
            <person name="Kohler A."/>
            <person name="Kuo A."/>
            <person name="Nagy L.G."/>
            <person name="Floudas D."/>
            <person name="Copeland A."/>
            <person name="Barry K.W."/>
            <person name="Cichocki N."/>
            <person name="Veneault-Fourrey C."/>
            <person name="LaButti K."/>
            <person name="Lindquist E.A."/>
            <person name="Lipzen A."/>
            <person name="Lundell T."/>
            <person name="Morin E."/>
            <person name="Murat C."/>
            <person name="Riley R."/>
            <person name="Ohm R."/>
            <person name="Sun H."/>
            <person name="Tunlid A."/>
            <person name="Henrissat B."/>
            <person name="Grigoriev I.V."/>
            <person name="Hibbett D.S."/>
            <person name="Martin F."/>
        </authorList>
    </citation>
    <scope>NUCLEOTIDE SEQUENCE [LARGE SCALE GENOMIC DNA]</scope>
    <source>
        <strain evidence="2">Foug A</strain>
    </source>
</reference>
<keyword evidence="2" id="KW-1185">Reference proteome</keyword>
<dbReference type="HOGENOM" id="CLU_2321732_0_0_1"/>